<keyword evidence="3" id="KW-0808">Transferase</keyword>
<dbReference type="InterPro" id="IPR001206">
    <property type="entry name" value="Diacylglycerol_kinase_cat_dom"/>
</dbReference>
<evidence type="ECO:0000259" key="12">
    <source>
        <dbReference type="PROSITE" id="PS50146"/>
    </source>
</evidence>
<keyword evidence="7" id="KW-0067">ATP-binding</keyword>
<accession>A0A286GWM4</accession>
<sequence length="295" mass="30816">MDRFRAVLGLLDAVGCTYEVKETQAAGDAARFAAEAAAETVDAVAVAGGDGTINDAINGFHPATPPLGLIPLGTANVLAHEIGLATDPAAIAAALTAGRCLSVVPGQANGRRFMMMASVGFDAHVVGGVRRSVKRRIGKLVYVLSALRQLLRYPCPHLTALVDGRPVTAATLVVSRGRLYGGRYVMAPAADLATPEFQVSIFRRKGRLAMAGYSAALPLGLLNRWNLIDHVVARRVEVHARPGDPVQADGDTATALPVVIDLADQAIEVLVPPDSPVPSVGASRKTTCLERSYGA</sequence>
<evidence type="ECO:0000256" key="7">
    <source>
        <dbReference type="ARBA" id="ARBA00022840"/>
    </source>
</evidence>
<evidence type="ECO:0000256" key="11">
    <source>
        <dbReference type="ARBA" id="ARBA00023264"/>
    </source>
</evidence>
<keyword evidence="14" id="KW-1185">Reference proteome</keyword>
<dbReference type="InterPro" id="IPR045540">
    <property type="entry name" value="YegS/DAGK_C"/>
</dbReference>
<dbReference type="InterPro" id="IPR005218">
    <property type="entry name" value="Diacylglycerol/lipid_kinase"/>
</dbReference>
<dbReference type="AlphaFoldDB" id="A0A286GWM4"/>
<feature type="domain" description="DAGKc" evidence="12">
    <location>
        <begin position="1"/>
        <end position="112"/>
    </location>
</feature>
<evidence type="ECO:0000313" key="13">
    <source>
        <dbReference type="EMBL" id="SOD99930.1"/>
    </source>
</evidence>
<keyword evidence="11" id="KW-1208">Phospholipid metabolism</keyword>
<protein>
    <submittedName>
        <fullName evidence="13">Lipid kinase, YegS/Rv2252/BmrU family</fullName>
    </submittedName>
</protein>
<dbReference type="InterPro" id="IPR016064">
    <property type="entry name" value="NAD/diacylglycerol_kinase_sf"/>
</dbReference>
<keyword evidence="6 13" id="KW-0418">Kinase</keyword>
<dbReference type="PANTHER" id="PTHR12358">
    <property type="entry name" value="SPHINGOSINE KINASE"/>
    <property type="match status" value="1"/>
</dbReference>
<gene>
    <name evidence="13" type="ORF">SAMN05421508_110114</name>
</gene>
<proteinExistence type="predicted"/>
<comment type="cofactor">
    <cofactor evidence="1">
        <name>Mg(2+)</name>
        <dbReference type="ChEBI" id="CHEBI:18420"/>
    </cofactor>
</comment>
<dbReference type="SUPFAM" id="SSF111331">
    <property type="entry name" value="NAD kinase/diacylglycerol kinase-like"/>
    <property type="match status" value="1"/>
</dbReference>
<evidence type="ECO:0000256" key="4">
    <source>
        <dbReference type="ARBA" id="ARBA00022723"/>
    </source>
</evidence>
<keyword evidence="2" id="KW-0444">Lipid biosynthesis</keyword>
<dbReference type="Pfam" id="PF00781">
    <property type="entry name" value="DAGK_cat"/>
    <property type="match status" value="1"/>
</dbReference>
<dbReference type="GO" id="GO:0005886">
    <property type="term" value="C:plasma membrane"/>
    <property type="evidence" value="ECO:0007669"/>
    <property type="project" value="TreeGrafter"/>
</dbReference>
<dbReference type="PROSITE" id="PS50146">
    <property type="entry name" value="DAGK"/>
    <property type="match status" value="1"/>
</dbReference>
<evidence type="ECO:0000313" key="14">
    <source>
        <dbReference type="Proteomes" id="UP000219621"/>
    </source>
</evidence>
<evidence type="ECO:0000256" key="5">
    <source>
        <dbReference type="ARBA" id="ARBA00022741"/>
    </source>
</evidence>
<keyword evidence="9" id="KW-0443">Lipid metabolism</keyword>
<evidence type="ECO:0000256" key="10">
    <source>
        <dbReference type="ARBA" id="ARBA00023209"/>
    </source>
</evidence>
<evidence type="ECO:0000256" key="1">
    <source>
        <dbReference type="ARBA" id="ARBA00001946"/>
    </source>
</evidence>
<evidence type="ECO:0000256" key="8">
    <source>
        <dbReference type="ARBA" id="ARBA00022842"/>
    </source>
</evidence>
<organism evidence="13 14">
    <name type="scientific">Caenispirillum bisanense</name>
    <dbReference type="NCBI Taxonomy" id="414052"/>
    <lineage>
        <taxon>Bacteria</taxon>
        <taxon>Pseudomonadati</taxon>
        <taxon>Pseudomonadota</taxon>
        <taxon>Alphaproteobacteria</taxon>
        <taxon>Rhodospirillales</taxon>
        <taxon>Novispirillaceae</taxon>
        <taxon>Caenispirillum</taxon>
    </lineage>
</organism>
<dbReference type="InterPro" id="IPR017438">
    <property type="entry name" value="ATP-NAD_kinase_N"/>
</dbReference>
<dbReference type="EMBL" id="OCNJ01000010">
    <property type="protein sequence ID" value="SOD99930.1"/>
    <property type="molecule type" value="Genomic_DNA"/>
</dbReference>
<dbReference type="Pfam" id="PF19279">
    <property type="entry name" value="YegS_C"/>
    <property type="match status" value="1"/>
</dbReference>
<dbReference type="NCBIfam" id="TIGR00147">
    <property type="entry name" value="YegS/Rv2252/BmrU family lipid kinase"/>
    <property type="match status" value="1"/>
</dbReference>
<dbReference type="GO" id="GO:0008654">
    <property type="term" value="P:phospholipid biosynthetic process"/>
    <property type="evidence" value="ECO:0007669"/>
    <property type="project" value="UniProtKB-KW"/>
</dbReference>
<dbReference type="GO" id="GO:0016301">
    <property type="term" value="F:kinase activity"/>
    <property type="evidence" value="ECO:0007669"/>
    <property type="project" value="UniProtKB-KW"/>
</dbReference>
<evidence type="ECO:0000256" key="3">
    <source>
        <dbReference type="ARBA" id="ARBA00022679"/>
    </source>
</evidence>
<dbReference type="PANTHER" id="PTHR12358:SF106">
    <property type="entry name" value="LIPID KINASE YEGS"/>
    <property type="match status" value="1"/>
</dbReference>
<evidence type="ECO:0000256" key="2">
    <source>
        <dbReference type="ARBA" id="ARBA00022516"/>
    </source>
</evidence>
<dbReference type="InterPro" id="IPR050187">
    <property type="entry name" value="Lipid_Phosphate_FormReg"/>
</dbReference>
<keyword evidence="5" id="KW-0547">Nucleotide-binding</keyword>
<dbReference type="Gene3D" id="3.40.50.10330">
    <property type="entry name" value="Probable inorganic polyphosphate/atp-NAD kinase, domain 1"/>
    <property type="match status" value="1"/>
</dbReference>
<dbReference type="GO" id="GO:0046872">
    <property type="term" value="F:metal ion binding"/>
    <property type="evidence" value="ECO:0007669"/>
    <property type="project" value="UniProtKB-KW"/>
</dbReference>
<name>A0A286GWM4_9PROT</name>
<evidence type="ECO:0000256" key="9">
    <source>
        <dbReference type="ARBA" id="ARBA00023098"/>
    </source>
</evidence>
<keyword evidence="8" id="KW-0460">Magnesium</keyword>
<keyword evidence="4" id="KW-0479">Metal-binding</keyword>
<evidence type="ECO:0000256" key="6">
    <source>
        <dbReference type="ARBA" id="ARBA00022777"/>
    </source>
</evidence>
<dbReference type="GO" id="GO:0005524">
    <property type="term" value="F:ATP binding"/>
    <property type="evidence" value="ECO:0007669"/>
    <property type="project" value="UniProtKB-KW"/>
</dbReference>
<reference evidence="13 14" key="1">
    <citation type="submission" date="2017-09" db="EMBL/GenBank/DDBJ databases">
        <authorList>
            <person name="Ehlers B."/>
            <person name="Leendertz F.H."/>
        </authorList>
    </citation>
    <scope>NUCLEOTIDE SEQUENCE [LARGE SCALE GENOMIC DNA]</scope>
    <source>
        <strain evidence="13 14">USBA 140</strain>
    </source>
</reference>
<keyword evidence="10" id="KW-0594">Phospholipid biosynthesis</keyword>
<dbReference type="Gene3D" id="2.60.200.40">
    <property type="match status" value="1"/>
</dbReference>
<dbReference type="Proteomes" id="UP000219621">
    <property type="component" value="Unassembled WGS sequence"/>
</dbReference>